<accession>H9BWT9</accession>
<proteinExistence type="predicted"/>
<protein>
    <submittedName>
        <fullName evidence="1">Uncharacterized protein</fullName>
    </submittedName>
</protein>
<evidence type="ECO:0000313" key="1">
    <source>
        <dbReference type="EMBL" id="AFD03261.1"/>
    </source>
</evidence>
<dbReference type="AlphaFoldDB" id="H9BWT9"/>
<name>H9BWT9_9BACT</name>
<sequence length="98" mass="11249">MKLADLTSHHIEGMSLHGDTPFKIPLFSHIEGNLWMGGCPVKVAPEEFEYIVSLHPWESYTIAEFQVHTLNPGVRYCEESKFAGKLVSFLYETIKYPY</sequence>
<organism evidence="1">
    <name type="scientific">uncultured bacterium W4-87b</name>
    <dbReference type="NCBI Taxonomy" id="1130995"/>
    <lineage>
        <taxon>Bacteria</taxon>
        <taxon>environmental samples</taxon>
    </lineage>
</organism>
<reference evidence="1" key="1">
    <citation type="submission" date="2011-11" db="EMBL/GenBank/DDBJ databases">
        <title>Construction and analysis of a metagenome of deep-sea sediment.</title>
        <authorList>
            <person name="Huo Y.-Y."/>
            <person name="Cheng H."/>
            <person name="Wu M."/>
        </authorList>
    </citation>
    <scope>NUCLEOTIDE SEQUENCE</scope>
</reference>
<dbReference type="EMBL" id="JQ085820">
    <property type="protein sequence ID" value="AFD03261.1"/>
    <property type="molecule type" value="Genomic_DNA"/>
</dbReference>